<feature type="transmembrane region" description="Helical" evidence="1">
    <location>
        <begin position="201"/>
        <end position="220"/>
    </location>
</feature>
<dbReference type="EMBL" id="RJUF01000002">
    <property type="protein sequence ID" value="MCP9761614.1"/>
    <property type="molecule type" value="Genomic_DNA"/>
</dbReference>
<sequence length="229" mass="27038">MQLKEILDEIIRIGIKYPEYAVGSLIPILPLGVGIYRRKYSTKSSKFILFFIIIFIVSDIPLWVTTALDIHNLTYVYTRTFGIYTCLLLVYFIGTTKKSDKYILFSFLFVMTLGLILQIFGLIKKGQYTWVYGFLLGSVSVWYFVRLINYPKIKDLLTYPFFWFNTGVLFYCFSTLLIYFFFQFSITTEIKTQTYFLFRSILEYLTSVMFVLFAIGFWNLKNNAQINTK</sequence>
<gene>
    <name evidence="2" type="ORF">EGI31_01515</name>
</gene>
<evidence type="ECO:0000313" key="2">
    <source>
        <dbReference type="EMBL" id="MCP9761614.1"/>
    </source>
</evidence>
<keyword evidence="1" id="KW-0472">Membrane</keyword>
<proteinExistence type="predicted"/>
<evidence type="ECO:0000256" key="1">
    <source>
        <dbReference type="SAM" id="Phobius"/>
    </source>
</evidence>
<evidence type="ECO:0000313" key="3">
    <source>
        <dbReference type="Proteomes" id="UP001204144"/>
    </source>
</evidence>
<name>A0AAE3GYH3_9BACT</name>
<reference evidence="2 3" key="1">
    <citation type="submission" date="2018-11" db="EMBL/GenBank/DDBJ databases">
        <title>Novel bacteria species description.</title>
        <authorList>
            <person name="Han J.-H."/>
        </authorList>
    </citation>
    <scope>NUCLEOTIDE SEQUENCE [LARGE SCALE GENOMIC DNA]</scope>
    <source>
        <strain evidence="2 3">KCTC23259</strain>
    </source>
</reference>
<keyword evidence="3" id="KW-1185">Reference proteome</keyword>
<feature type="transmembrane region" description="Helical" evidence="1">
    <location>
        <begin position="48"/>
        <end position="68"/>
    </location>
</feature>
<keyword evidence="1" id="KW-0812">Transmembrane</keyword>
<protein>
    <submittedName>
        <fullName evidence="2">Uncharacterized protein</fullName>
    </submittedName>
</protein>
<comment type="caution">
    <text evidence="2">The sequence shown here is derived from an EMBL/GenBank/DDBJ whole genome shotgun (WGS) entry which is preliminary data.</text>
</comment>
<keyword evidence="1" id="KW-1133">Transmembrane helix</keyword>
<feature type="transmembrane region" description="Helical" evidence="1">
    <location>
        <begin position="129"/>
        <end position="149"/>
    </location>
</feature>
<dbReference type="Proteomes" id="UP001204144">
    <property type="component" value="Unassembled WGS sequence"/>
</dbReference>
<dbReference type="AlphaFoldDB" id="A0AAE3GYH3"/>
<feature type="transmembrane region" description="Helical" evidence="1">
    <location>
        <begin position="102"/>
        <end position="123"/>
    </location>
</feature>
<feature type="transmembrane region" description="Helical" evidence="1">
    <location>
        <begin position="74"/>
        <end position="93"/>
    </location>
</feature>
<accession>A0AAE3GYH3</accession>
<organism evidence="2 3">
    <name type="scientific">Lacihabitans soyangensis</name>
    <dbReference type="NCBI Taxonomy" id="869394"/>
    <lineage>
        <taxon>Bacteria</taxon>
        <taxon>Pseudomonadati</taxon>
        <taxon>Bacteroidota</taxon>
        <taxon>Cytophagia</taxon>
        <taxon>Cytophagales</taxon>
        <taxon>Leadbetterellaceae</taxon>
        <taxon>Lacihabitans</taxon>
    </lineage>
</organism>
<feature type="transmembrane region" description="Helical" evidence="1">
    <location>
        <begin position="161"/>
        <end position="181"/>
    </location>
</feature>